<protein>
    <submittedName>
        <fullName evidence="1">Uncharacterized protein</fullName>
    </submittedName>
</protein>
<comment type="caution">
    <text evidence="1">The sequence shown here is derived from an EMBL/GenBank/DDBJ whole genome shotgun (WGS) entry which is preliminary data.</text>
</comment>
<organism evidence="1">
    <name type="scientific">marine sediment metagenome</name>
    <dbReference type="NCBI Taxonomy" id="412755"/>
    <lineage>
        <taxon>unclassified sequences</taxon>
        <taxon>metagenomes</taxon>
        <taxon>ecological metagenomes</taxon>
    </lineage>
</organism>
<proteinExistence type="predicted"/>
<reference evidence="1" key="1">
    <citation type="journal article" date="2015" name="Nature">
        <title>Complex archaea that bridge the gap between prokaryotes and eukaryotes.</title>
        <authorList>
            <person name="Spang A."/>
            <person name="Saw J.H."/>
            <person name="Jorgensen S.L."/>
            <person name="Zaremba-Niedzwiedzka K."/>
            <person name="Martijn J."/>
            <person name="Lind A.E."/>
            <person name="van Eijk R."/>
            <person name="Schleper C."/>
            <person name="Guy L."/>
            <person name="Ettema T.J."/>
        </authorList>
    </citation>
    <scope>NUCLEOTIDE SEQUENCE</scope>
</reference>
<gene>
    <name evidence="1" type="ORF">LCGC14_2187420</name>
</gene>
<name>A0A0F9GG93_9ZZZZ</name>
<accession>A0A0F9GG93</accession>
<sequence>MGQSRFKWIILDMNGDKEFFEGTFDELINNWRWSEPIAIIRGELL</sequence>
<evidence type="ECO:0000313" key="1">
    <source>
        <dbReference type="EMBL" id="KKL62217.1"/>
    </source>
</evidence>
<dbReference type="AlphaFoldDB" id="A0A0F9GG93"/>
<dbReference type="EMBL" id="LAZR01028561">
    <property type="protein sequence ID" value="KKL62217.1"/>
    <property type="molecule type" value="Genomic_DNA"/>
</dbReference>